<comment type="catalytic activity">
    <reaction evidence="8">
        <text>ATP + H2O = ADP + phosphate + H(+)</text>
        <dbReference type="Rhea" id="RHEA:13065"/>
        <dbReference type="ChEBI" id="CHEBI:15377"/>
        <dbReference type="ChEBI" id="CHEBI:15378"/>
        <dbReference type="ChEBI" id="CHEBI:30616"/>
        <dbReference type="ChEBI" id="CHEBI:43474"/>
        <dbReference type="ChEBI" id="CHEBI:456216"/>
        <dbReference type="EC" id="3.6.4.13"/>
    </reaction>
</comment>
<dbReference type="EMBL" id="JAAGNX010000002">
    <property type="protein sequence ID" value="NDV62356.1"/>
    <property type="molecule type" value="Genomic_DNA"/>
</dbReference>
<dbReference type="PANTHER" id="PTHR47959">
    <property type="entry name" value="ATP-DEPENDENT RNA HELICASE RHLE-RELATED"/>
    <property type="match status" value="1"/>
</dbReference>
<dbReference type="GO" id="GO:0016787">
    <property type="term" value="F:hydrolase activity"/>
    <property type="evidence" value="ECO:0007669"/>
    <property type="project" value="UniProtKB-KW"/>
</dbReference>
<dbReference type="InterPro" id="IPR014014">
    <property type="entry name" value="RNA_helicase_DEAD_Q_motif"/>
</dbReference>
<feature type="short sequence motif" description="Q motif" evidence="10">
    <location>
        <begin position="16"/>
        <end position="44"/>
    </location>
</feature>
<comment type="similarity">
    <text evidence="7 11">Belongs to the DEAD box helicase family.</text>
</comment>
<dbReference type="PANTHER" id="PTHR47959:SF13">
    <property type="entry name" value="ATP-DEPENDENT RNA HELICASE RHLE"/>
    <property type="match status" value="1"/>
</dbReference>
<dbReference type="GO" id="GO:0003724">
    <property type="term" value="F:RNA helicase activity"/>
    <property type="evidence" value="ECO:0007669"/>
    <property type="project" value="UniProtKB-EC"/>
</dbReference>
<evidence type="ECO:0000256" key="2">
    <source>
        <dbReference type="ARBA" id="ARBA00022490"/>
    </source>
</evidence>
<dbReference type="CDD" id="cd18787">
    <property type="entry name" value="SF2_C_DEAD"/>
    <property type="match status" value="1"/>
</dbReference>
<evidence type="ECO:0000259" key="12">
    <source>
        <dbReference type="PROSITE" id="PS51192"/>
    </source>
</evidence>
<dbReference type="InterPro" id="IPR027417">
    <property type="entry name" value="P-loop_NTPase"/>
</dbReference>
<keyword evidence="6 11" id="KW-0067">ATP-binding</keyword>
<dbReference type="InterPro" id="IPR014001">
    <property type="entry name" value="Helicase_ATP-bd"/>
</dbReference>
<dbReference type="RefSeq" id="WP_163964162.1">
    <property type="nucleotide sequence ID" value="NZ_JAAGNX010000002.1"/>
</dbReference>
<evidence type="ECO:0000313" key="16">
    <source>
        <dbReference type="Proteomes" id="UP000478417"/>
    </source>
</evidence>
<dbReference type="SMART" id="SM00490">
    <property type="entry name" value="HELICc"/>
    <property type="match status" value="1"/>
</dbReference>
<protein>
    <recommendedName>
        <fullName evidence="9">DEAD-box ATP-dependent RNA helicase RhpA</fullName>
        <ecNumber evidence="1">3.6.4.13</ecNumber>
    </recommendedName>
</protein>
<comment type="caution">
    <text evidence="15">The sequence shown here is derived from an EMBL/GenBank/DDBJ whole genome shotgun (WGS) entry which is preliminary data.</text>
</comment>
<dbReference type="InterPro" id="IPR011545">
    <property type="entry name" value="DEAD/DEAH_box_helicase_dom"/>
</dbReference>
<feature type="domain" description="Helicase C-terminal" evidence="13">
    <location>
        <begin position="244"/>
        <end position="394"/>
    </location>
</feature>
<evidence type="ECO:0000256" key="6">
    <source>
        <dbReference type="ARBA" id="ARBA00022840"/>
    </source>
</evidence>
<proteinExistence type="inferred from homology"/>
<dbReference type="Pfam" id="PF00271">
    <property type="entry name" value="Helicase_C"/>
    <property type="match status" value="1"/>
</dbReference>
<dbReference type="Proteomes" id="UP000478417">
    <property type="component" value="Unassembled WGS sequence"/>
</dbReference>
<keyword evidence="2" id="KW-0963">Cytoplasm</keyword>
<dbReference type="SUPFAM" id="SSF52540">
    <property type="entry name" value="P-loop containing nucleoside triphosphate hydrolases"/>
    <property type="match status" value="1"/>
</dbReference>
<dbReference type="EC" id="3.6.4.13" evidence="1"/>
<dbReference type="PROSITE" id="PS51192">
    <property type="entry name" value="HELICASE_ATP_BIND_1"/>
    <property type="match status" value="1"/>
</dbReference>
<dbReference type="PROSITE" id="PS51195">
    <property type="entry name" value="Q_MOTIF"/>
    <property type="match status" value="1"/>
</dbReference>
<organism evidence="15 16">
    <name type="scientific">Oceanipulchritudo coccoides</name>
    <dbReference type="NCBI Taxonomy" id="2706888"/>
    <lineage>
        <taxon>Bacteria</taxon>
        <taxon>Pseudomonadati</taxon>
        <taxon>Verrucomicrobiota</taxon>
        <taxon>Opitutia</taxon>
        <taxon>Puniceicoccales</taxon>
        <taxon>Oceanipulchritudinaceae</taxon>
        <taxon>Oceanipulchritudo</taxon>
    </lineage>
</organism>
<dbReference type="PROSITE" id="PS51194">
    <property type="entry name" value="HELICASE_CTER"/>
    <property type="match status" value="1"/>
</dbReference>
<keyword evidence="5 11" id="KW-0347">Helicase</keyword>
<evidence type="ECO:0000256" key="9">
    <source>
        <dbReference type="ARBA" id="ARBA00074363"/>
    </source>
</evidence>
<feature type="domain" description="DEAD-box RNA helicase Q" evidence="14">
    <location>
        <begin position="16"/>
        <end position="44"/>
    </location>
</feature>
<dbReference type="SMART" id="SM00487">
    <property type="entry name" value="DEXDc"/>
    <property type="match status" value="1"/>
</dbReference>
<keyword evidence="16" id="KW-1185">Reference proteome</keyword>
<evidence type="ECO:0000256" key="3">
    <source>
        <dbReference type="ARBA" id="ARBA00022741"/>
    </source>
</evidence>
<dbReference type="Gene3D" id="3.40.50.300">
    <property type="entry name" value="P-loop containing nucleotide triphosphate hydrolases"/>
    <property type="match status" value="2"/>
</dbReference>
<feature type="domain" description="Helicase ATP-binding" evidence="12">
    <location>
        <begin position="47"/>
        <end position="217"/>
    </location>
</feature>
<dbReference type="CDD" id="cd00268">
    <property type="entry name" value="DEADc"/>
    <property type="match status" value="1"/>
</dbReference>
<evidence type="ECO:0000256" key="4">
    <source>
        <dbReference type="ARBA" id="ARBA00022801"/>
    </source>
</evidence>
<dbReference type="FunFam" id="3.40.50.300:FF:000108">
    <property type="entry name" value="ATP-dependent RNA helicase RhlE"/>
    <property type="match status" value="1"/>
</dbReference>
<gene>
    <name evidence="15" type="ORF">G0Q06_07840</name>
</gene>
<dbReference type="PROSITE" id="PS00039">
    <property type="entry name" value="DEAD_ATP_HELICASE"/>
    <property type="match status" value="1"/>
</dbReference>
<name>A0A6B2M1V3_9BACT</name>
<dbReference type="GO" id="GO:0042255">
    <property type="term" value="P:ribosome assembly"/>
    <property type="evidence" value="ECO:0007669"/>
    <property type="project" value="UniProtKB-ARBA"/>
</dbReference>
<sequence length="415" mass="46289">MTDIDISDAASAEALPAFKELGLHPDVLRALEEKGYERPTPIQAEAIPLLLSGKDVIGGSQTGTGKTAAFSLPLLSNLQENHKNPRVLILEPTRELAQQVIVQLETYGKYRHLKSVLLHGGVGYGKQKDALKNGVDIIVATPGRLLDHMGQKTASLAKVEVLILDEADRMLDMGFLPDVHRILRECPKKRQSLLFSATIPPEIDRLSKMMLKDPVQIKIGGGRQPAETIEHAIYPVDDRQKFDLLVAILEEIEYHSVLIFTRTKVGADTISRWLNETNHGPIGVLHSDRKQKEREACLADFKSGKIEILVATDIVARGIDISDVSHVVNYDIPLHAEDYVHRIGRTGRANKSGDAVTLLTAGELDFLRSIERFIGKEIPQKKLDSFNYNWSPLFEKLGKPKKKKRNRGYIPQSKF</sequence>
<reference evidence="15 16" key="1">
    <citation type="submission" date="2020-02" db="EMBL/GenBank/DDBJ databases">
        <title>Albibacoteraceae fam. nov., the first described family within the subdivision 4 Verrucomicrobia.</title>
        <authorList>
            <person name="Xi F."/>
        </authorList>
    </citation>
    <scope>NUCLEOTIDE SEQUENCE [LARGE SCALE GENOMIC DNA]</scope>
    <source>
        <strain evidence="15 16">CK1056</strain>
    </source>
</reference>
<dbReference type="InterPro" id="IPR000629">
    <property type="entry name" value="RNA-helicase_DEAD-box_CS"/>
</dbReference>
<keyword evidence="4 11" id="KW-0378">Hydrolase</keyword>
<evidence type="ECO:0000256" key="7">
    <source>
        <dbReference type="ARBA" id="ARBA00038437"/>
    </source>
</evidence>
<dbReference type="InterPro" id="IPR044742">
    <property type="entry name" value="DEAD/DEAH_RhlB"/>
</dbReference>
<dbReference type="InterPro" id="IPR001650">
    <property type="entry name" value="Helicase_C-like"/>
</dbReference>
<evidence type="ECO:0000259" key="13">
    <source>
        <dbReference type="PROSITE" id="PS51194"/>
    </source>
</evidence>
<dbReference type="GO" id="GO:0005829">
    <property type="term" value="C:cytosol"/>
    <property type="evidence" value="ECO:0007669"/>
    <property type="project" value="TreeGrafter"/>
</dbReference>
<evidence type="ECO:0000256" key="1">
    <source>
        <dbReference type="ARBA" id="ARBA00012552"/>
    </source>
</evidence>
<evidence type="ECO:0000259" key="14">
    <source>
        <dbReference type="PROSITE" id="PS51195"/>
    </source>
</evidence>
<dbReference type="GO" id="GO:0005524">
    <property type="term" value="F:ATP binding"/>
    <property type="evidence" value="ECO:0007669"/>
    <property type="project" value="UniProtKB-KW"/>
</dbReference>
<evidence type="ECO:0000313" key="15">
    <source>
        <dbReference type="EMBL" id="NDV62356.1"/>
    </source>
</evidence>
<dbReference type="Pfam" id="PF00270">
    <property type="entry name" value="DEAD"/>
    <property type="match status" value="1"/>
</dbReference>
<keyword evidence="3 11" id="KW-0547">Nucleotide-binding</keyword>
<accession>A0A6B2M1V3</accession>
<dbReference type="GO" id="GO:0003676">
    <property type="term" value="F:nucleic acid binding"/>
    <property type="evidence" value="ECO:0007669"/>
    <property type="project" value="InterPro"/>
</dbReference>
<evidence type="ECO:0000256" key="8">
    <source>
        <dbReference type="ARBA" id="ARBA00047984"/>
    </source>
</evidence>
<evidence type="ECO:0000256" key="10">
    <source>
        <dbReference type="PROSITE-ProRule" id="PRU00552"/>
    </source>
</evidence>
<evidence type="ECO:0000256" key="5">
    <source>
        <dbReference type="ARBA" id="ARBA00022806"/>
    </source>
</evidence>
<dbReference type="AlphaFoldDB" id="A0A6B2M1V3"/>
<dbReference type="InterPro" id="IPR050079">
    <property type="entry name" value="DEAD_box_RNA_helicase"/>
</dbReference>
<evidence type="ECO:0000256" key="11">
    <source>
        <dbReference type="RuleBase" id="RU000492"/>
    </source>
</evidence>
<dbReference type="GO" id="GO:0009266">
    <property type="term" value="P:response to temperature stimulus"/>
    <property type="evidence" value="ECO:0007669"/>
    <property type="project" value="UniProtKB-ARBA"/>
</dbReference>